<dbReference type="PANTHER" id="PTHR11388">
    <property type="entry name" value="ORGANIC ANION TRANSPORTER"/>
    <property type="match status" value="1"/>
</dbReference>
<comment type="caution">
    <text evidence="10">The sequence shown here is derived from an EMBL/GenBank/DDBJ whole genome shotgun (WGS) entry which is preliminary data.</text>
</comment>
<evidence type="ECO:0000256" key="5">
    <source>
        <dbReference type="ARBA" id="ARBA00022989"/>
    </source>
</evidence>
<name>A0ABN9MFY6_9NEOB</name>
<feature type="domain" description="Kazal-like" evidence="9">
    <location>
        <begin position="165"/>
        <end position="221"/>
    </location>
</feature>
<comment type="similarity">
    <text evidence="2">Belongs to the organo anion transporter (TC 2.A.60) family.</text>
</comment>
<comment type="subcellular location">
    <subcellularLocation>
        <location evidence="1">Cell membrane</location>
        <topology evidence="1">Multi-pass membrane protein</topology>
    </subcellularLocation>
</comment>
<dbReference type="InterPro" id="IPR002350">
    <property type="entry name" value="Kazal_dom"/>
</dbReference>
<evidence type="ECO:0000256" key="2">
    <source>
        <dbReference type="ARBA" id="ARBA00009657"/>
    </source>
</evidence>
<dbReference type="EMBL" id="CAUEEQ010068286">
    <property type="protein sequence ID" value="CAJ0965564.1"/>
    <property type="molecule type" value="Genomic_DNA"/>
</dbReference>
<sequence>PLPSASRTVTAGRKVKAEHSSCAFTFTLRPAVTECGNQTARDLMDTRIYPMFTLVTQRPRHRWSLESCLCDSSPATTQRFTYDHGQVISLVVIVGGVLIPAAAIGQIIGGLIVSKFKFDCKMIIRFCIILSIISVALTTVFIFAKCGNDPFAGVSVGYNGTVNTGKLGAPCNSNCSCARSFYDPVCGADGVQYFSACYAGCTSQAASDDATKIFTNCECIGSPVREIAQRTLSLNVTDALPGKCETSCTNLILFMVFFFFVVVTTFMIATPITIAILRCVPDKQRSFALGVQWSFIRLLGSIPGPIVFGVVIDSSCILWNLNECGSQGACWTYNNSSISYKLIGISAASKALTIIFLIVAYFIYKPPASKPDPSQDNGKVISSEAL</sequence>
<keyword evidence="4 8" id="KW-0812">Transmembrane</keyword>
<feature type="transmembrane region" description="Helical" evidence="8">
    <location>
        <begin position="342"/>
        <end position="364"/>
    </location>
</feature>
<keyword evidence="7" id="KW-1015">Disulfide bond</keyword>
<dbReference type="SUPFAM" id="SSF100895">
    <property type="entry name" value="Kazal-type serine protease inhibitors"/>
    <property type="match status" value="1"/>
</dbReference>
<organism evidence="10 11">
    <name type="scientific">Ranitomeya imitator</name>
    <name type="common">mimic poison frog</name>
    <dbReference type="NCBI Taxonomy" id="111125"/>
    <lineage>
        <taxon>Eukaryota</taxon>
        <taxon>Metazoa</taxon>
        <taxon>Chordata</taxon>
        <taxon>Craniata</taxon>
        <taxon>Vertebrata</taxon>
        <taxon>Euteleostomi</taxon>
        <taxon>Amphibia</taxon>
        <taxon>Batrachia</taxon>
        <taxon>Anura</taxon>
        <taxon>Neobatrachia</taxon>
        <taxon>Hyloidea</taxon>
        <taxon>Dendrobatidae</taxon>
        <taxon>Dendrobatinae</taxon>
        <taxon>Ranitomeya</taxon>
    </lineage>
</organism>
<keyword evidence="6 8" id="KW-0472">Membrane</keyword>
<evidence type="ECO:0000256" key="1">
    <source>
        <dbReference type="ARBA" id="ARBA00004651"/>
    </source>
</evidence>
<feature type="non-terminal residue" evidence="10">
    <location>
        <position position="1"/>
    </location>
</feature>
<evidence type="ECO:0000256" key="6">
    <source>
        <dbReference type="ARBA" id="ARBA00023136"/>
    </source>
</evidence>
<dbReference type="Pfam" id="PF03137">
    <property type="entry name" value="OATP"/>
    <property type="match status" value="1"/>
</dbReference>
<evidence type="ECO:0000256" key="8">
    <source>
        <dbReference type="SAM" id="Phobius"/>
    </source>
</evidence>
<evidence type="ECO:0000313" key="10">
    <source>
        <dbReference type="EMBL" id="CAJ0965564.1"/>
    </source>
</evidence>
<feature type="transmembrane region" description="Helical" evidence="8">
    <location>
        <begin position="298"/>
        <end position="322"/>
    </location>
</feature>
<dbReference type="PANTHER" id="PTHR11388:SF160">
    <property type="entry name" value="SOLUTE CARRIER ORGANIC ANION TRANSPORTER FAMILY MEMBER"/>
    <property type="match status" value="1"/>
</dbReference>
<dbReference type="SUPFAM" id="SSF103473">
    <property type="entry name" value="MFS general substrate transporter"/>
    <property type="match status" value="1"/>
</dbReference>
<feature type="transmembrane region" description="Helical" evidence="8">
    <location>
        <begin position="251"/>
        <end position="277"/>
    </location>
</feature>
<keyword evidence="5 8" id="KW-1133">Transmembrane helix</keyword>
<protein>
    <recommendedName>
        <fullName evidence="9">Kazal-like domain-containing protein</fullName>
    </recommendedName>
</protein>
<proteinExistence type="inferred from homology"/>
<keyword evidence="3" id="KW-1003">Cell membrane</keyword>
<feature type="transmembrane region" description="Helical" evidence="8">
    <location>
        <begin position="87"/>
        <end position="111"/>
    </location>
</feature>
<accession>A0ABN9MFY6</accession>
<dbReference type="Gene3D" id="1.20.1250.20">
    <property type="entry name" value="MFS general substrate transporter like domains"/>
    <property type="match status" value="1"/>
</dbReference>
<feature type="transmembrane region" description="Helical" evidence="8">
    <location>
        <begin position="123"/>
        <end position="144"/>
    </location>
</feature>
<dbReference type="Proteomes" id="UP001176940">
    <property type="component" value="Unassembled WGS sequence"/>
</dbReference>
<dbReference type="Pfam" id="PF07648">
    <property type="entry name" value="Kazal_2"/>
    <property type="match status" value="1"/>
</dbReference>
<dbReference type="InterPro" id="IPR036058">
    <property type="entry name" value="Kazal_dom_sf"/>
</dbReference>
<dbReference type="InterPro" id="IPR036259">
    <property type="entry name" value="MFS_trans_sf"/>
</dbReference>
<evidence type="ECO:0000256" key="7">
    <source>
        <dbReference type="ARBA" id="ARBA00023157"/>
    </source>
</evidence>
<evidence type="ECO:0000259" key="9">
    <source>
        <dbReference type="PROSITE" id="PS51465"/>
    </source>
</evidence>
<keyword evidence="11" id="KW-1185">Reference proteome</keyword>
<dbReference type="InterPro" id="IPR004156">
    <property type="entry name" value="OATP"/>
</dbReference>
<dbReference type="PROSITE" id="PS51465">
    <property type="entry name" value="KAZAL_2"/>
    <property type="match status" value="1"/>
</dbReference>
<gene>
    <name evidence="10" type="ORF">RIMI_LOCUS20416871</name>
</gene>
<evidence type="ECO:0000256" key="3">
    <source>
        <dbReference type="ARBA" id="ARBA00022475"/>
    </source>
</evidence>
<evidence type="ECO:0000313" key="11">
    <source>
        <dbReference type="Proteomes" id="UP001176940"/>
    </source>
</evidence>
<evidence type="ECO:0000256" key="4">
    <source>
        <dbReference type="ARBA" id="ARBA00022692"/>
    </source>
</evidence>
<reference evidence="10" key="1">
    <citation type="submission" date="2023-07" db="EMBL/GenBank/DDBJ databases">
        <authorList>
            <person name="Stuckert A."/>
        </authorList>
    </citation>
    <scope>NUCLEOTIDE SEQUENCE</scope>
</reference>